<accession>A0A813JMT8</accession>
<evidence type="ECO:0000256" key="2">
    <source>
        <dbReference type="ARBA" id="ARBA00022701"/>
    </source>
</evidence>
<gene>
    <name evidence="5" type="ORF">PGLA2088_LOCUS24401</name>
</gene>
<dbReference type="InterPro" id="IPR000217">
    <property type="entry name" value="Tubulin"/>
</dbReference>
<evidence type="ECO:0000313" key="6">
    <source>
        <dbReference type="Proteomes" id="UP000626109"/>
    </source>
</evidence>
<reference evidence="5" key="1">
    <citation type="submission" date="2021-02" db="EMBL/GenBank/DDBJ databases">
        <authorList>
            <person name="Dougan E. K."/>
            <person name="Rhodes N."/>
            <person name="Thang M."/>
            <person name="Chan C."/>
        </authorList>
    </citation>
    <scope>NUCLEOTIDE SEQUENCE</scope>
</reference>
<evidence type="ECO:0000256" key="4">
    <source>
        <dbReference type="ARBA" id="ARBA00023134"/>
    </source>
</evidence>
<evidence type="ECO:0000256" key="3">
    <source>
        <dbReference type="ARBA" id="ARBA00022741"/>
    </source>
</evidence>
<keyword evidence="3" id="KW-0547">Nucleotide-binding</keyword>
<keyword evidence="4" id="KW-0342">GTP-binding</keyword>
<dbReference type="Gene3D" id="3.40.50.1440">
    <property type="entry name" value="Tubulin/FtsZ, GTPase domain"/>
    <property type="match status" value="1"/>
</dbReference>
<organism evidence="5 6">
    <name type="scientific">Polarella glacialis</name>
    <name type="common">Dinoflagellate</name>
    <dbReference type="NCBI Taxonomy" id="89957"/>
    <lineage>
        <taxon>Eukaryota</taxon>
        <taxon>Sar</taxon>
        <taxon>Alveolata</taxon>
        <taxon>Dinophyceae</taxon>
        <taxon>Suessiales</taxon>
        <taxon>Suessiaceae</taxon>
        <taxon>Polarella</taxon>
    </lineage>
</organism>
<dbReference type="PANTHER" id="PTHR11588">
    <property type="entry name" value="TUBULIN"/>
    <property type="match status" value="1"/>
</dbReference>
<sequence length="177" mass="19247">MITASIPPVPTTMTPICSWSASTSTLTRHCGMLCLTCHPHGPGAVRAGLFGQLFHFVFGQTGAGNNWDKGLYLRQCNMVNGKLYLWLANLSHYTEGAELIDCVLDVVRKEAAGCDCLQGKLSHSSRPSWHTHAKGSGSCTSSRCARSILVVSSRPSPSFLRLRCPTPCWFPPLGREL</sequence>
<dbReference type="GO" id="GO:0005874">
    <property type="term" value="C:microtubule"/>
    <property type="evidence" value="ECO:0007669"/>
    <property type="project" value="UniProtKB-KW"/>
</dbReference>
<name>A0A813JMT8_POLGL</name>
<comment type="similarity">
    <text evidence="1">Belongs to the tubulin family.</text>
</comment>
<evidence type="ECO:0000313" key="5">
    <source>
        <dbReference type="EMBL" id="CAE8685302.1"/>
    </source>
</evidence>
<dbReference type="InterPro" id="IPR036525">
    <property type="entry name" value="Tubulin/FtsZ_GTPase_sf"/>
</dbReference>
<protein>
    <submittedName>
        <fullName evidence="5">Uncharacterized protein</fullName>
    </submittedName>
</protein>
<dbReference type="AlphaFoldDB" id="A0A813JMT8"/>
<dbReference type="Proteomes" id="UP000626109">
    <property type="component" value="Unassembled WGS sequence"/>
</dbReference>
<dbReference type="GO" id="GO:0005525">
    <property type="term" value="F:GTP binding"/>
    <property type="evidence" value="ECO:0007669"/>
    <property type="project" value="UniProtKB-KW"/>
</dbReference>
<keyword evidence="2" id="KW-0493">Microtubule</keyword>
<comment type="caution">
    <text evidence="5">The sequence shown here is derived from an EMBL/GenBank/DDBJ whole genome shotgun (WGS) entry which is preliminary data.</text>
</comment>
<dbReference type="EMBL" id="CAJNNW010026434">
    <property type="protein sequence ID" value="CAE8685302.1"/>
    <property type="molecule type" value="Genomic_DNA"/>
</dbReference>
<evidence type="ECO:0000256" key="1">
    <source>
        <dbReference type="ARBA" id="ARBA00009636"/>
    </source>
</evidence>
<dbReference type="GO" id="GO:0007017">
    <property type="term" value="P:microtubule-based process"/>
    <property type="evidence" value="ECO:0007669"/>
    <property type="project" value="InterPro"/>
</dbReference>
<dbReference type="SUPFAM" id="SSF52490">
    <property type="entry name" value="Tubulin nucleotide-binding domain-like"/>
    <property type="match status" value="1"/>
</dbReference>
<proteinExistence type="inferred from homology"/>